<keyword evidence="3" id="KW-0464">Manganese</keyword>
<evidence type="ECO:0000256" key="1">
    <source>
        <dbReference type="ARBA" id="ARBA00008911"/>
    </source>
</evidence>
<dbReference type="EMBL" id="CP017812">
    <property type="protein sequence ID" value="AOZ72688.1"/>
    <property type="molecule type" value="Genomic_DNA"/>
</dbReference>
<evidence type="ECO:0000256" key="3">
    <source>
        <dbReference type="PIRSR" id="PIRSR602480-1"/>
    </source>
</evidence>
<proteinExistence type="inferred from homology"/>
<dbReference type="GO" id="GO:0008652">
    <property type="term" value="P:amino acid biosynthetic process"/>
    <property type="evidence" value="ECO:0007669"/>
    <property type="project" value="UniProtKB-KW"/>
</dbReference>
<evidence type="ECO:0000313" key="6">
    <source>
        <dbReference type="Proteomes" id="UP000176288"/>
    </source>
</evidence>
<feature type="binding site" evidence="3">
    <location>
        <position position="397"/>
    </location>
    <ligand>
        <name>Mn(2+)</name>
        <dbReference type="ChEBI" id="CHEBI:29035"/>
    </ligand>
</feature>
<keyword evidence="4" id="KW-0028">Amino-acid biosynthesis</keyword>
<feature type="binding site" evidence="3">
    <location>
        <position position="292"/>
    </location>
    <ligand>
        <name>phosphoenolpyruvate</name>
        <dbReference type="ChEBI" id="CHEBI:58702"/>
    </ligand>
</feature>
<name>A0A1D9MKE2_9ACTO</name>
<dbReference type="EC" id="2.5.1.54" evidence="4"/>
<dbReference type="InterPro" id="IPR013785">
    <property type="entry name" value="Aldolase_TIM"/>
</dbReference>
<feature type="binding site" evidence="3">
    <location>
        <begin position="269"/>
        <end position="270"/>
    </location>
    <ligand>
        <name>phosphoenolpyruvate</name>
        <dbReference type="ChEBI" id="CHEBI:58702"/>
    </ligand>
</feature>
<keyword evidence="3" id="KW-0104">Cadmium</keyword>
<dbReference type="OrthoDB" id="9766852at2"/>
<organism evidence="5 6">
    <name type="scientific">Boudabousia tangfeifanii</name>
    <dbReference type="NCBI Taxonomy" id="1912795"/>
    <lineage>
        <taxon>Bacteria</taxon>
        <taxon>Bacillati</taxon>
        <taxon>Actinomycetota</taxon>
        <taxon>Actinomycetes</taxon>
        <taxon>Actinomycetales</taxon>
        <taxon>Actinomycetaceae</taxon>
        <taxon>Boudabousia</taxon>
    </lineage>
</organism>
<comment type="catalytic activity">
    <reaction evidence="4">
        <text>D-erythrose 4-phosphate + phosphoenolpyruvate + H2O = 7-phospho-2-dehydro-3-deoxy-D-arabino-heptonate + phosphate</text>
        <dbReference type="Rhea" id="RHEA:14717"/>
        <dbReference type="ChEBI" id="CHEBI:15377"/>
        <dbReference type="ChEBI" id="CHEBI:16897"/>
        <dbReference type="ChEBI" id="CHEBI:43474"/>
        <dbReference type="ChEBI" id="CHEBI:58394"/>
        <dbReference type="ChEBI" id="CHEBI:58702"/>
        <dbReference type="EC" id="2.5.1.54"/>
    </reaction>
</comment>
<keyword evidence="6" id="KW-1185">Reference proteome</keyword>
<evidence type="ECO:0000313" key="5">
    <source>
        <dbReference type="EMBL" id="AOZ72688.1"/>
    </source>
</evidence>
<feature type="binding site" evidence="3">
    <location>
        <position position="74"/>
    </location>
    <ligand>
        <name>Mn(2+)</name>
        <dbReference type="ChEBI" id="CHEBI:29035"/>
    </ligand>
</feature>
<dbReference type="PANTHER" id="PTHR21337:SF0">
    <property type="entry name" value="PHOSPHO-2-DEHYDRO-3-DEOXYHEPTONATE ALDOLASE"/>
    <property type="match status" value="1"/>
</dbReference>
<dbReference type="Proteomes" id="UP000176288">
    <property type="component" value="Chromosome"/>
</dbReference>
<evidence type="ECO:0000256" key="2">
    <source>
        <dbReference type="ARBA" id="ARBA00022679"/>
    </source>
</evidence>
<comment type="similarity">
    <text evidence="1 4">Belongs to the class-II DAHP synthase family.</text>
</comment>
<dbReference type="PANTHER" id="PTHR21337">
    <property type="entry name" value="PHOSPHO-2-DEHYDRO-3-DEOXYHEPTONATE ALDOLASE 1, 2"/>
    <property type="match status" value="1"/>
</dbReference>
<keyword evidence="2 4" id="KW-0808">Transferase</keyword>
<feature type="binding site" evidence="3">
    <location>
        <position position="323"/>
    </location>
    <ligand>
        <name>phosphoenolpyruvate</name>
        <dbReference type="ChEBI" id="CHEBI:58702"/>
    </ligand>
</feature>
<dbReference type="GO" id="GO:0009423">
    <property type="term" value="P:chorismate biosynthetic process"/>
    <property type="evidence" value="ECO:0007669"/>
    <property type="project" value="UniProtKB-UniPathway"/>
</dbReference>
<keyword evidence="3" id="KW-0170">Cobalt</keyword>
<reference evidence="5 6" key="1">
    <citation type="submission" date="2016-10" db="EMBL/GenBank/DDBJ databases">
        <title>Actinomyces aegypiusis sp. nov., isolated from the Aegypius monachus in Qinghai Tibet Plateau China.</title>
        <authorList>
            <person name="Wang Y."/>
        </authorList>
    </citation>
    <scope>NUCLEOTIDE SEQUENCE [LARGE SCALE GENOMIC DNA]</scope>
    <source>
        <strain evidence="5 6">VUL4_3</strain>
    </source>
</reference>
<accession>A0A1D9MKE2</accession>
<dbReference type="InterPro" id="IPR002480">
    <property type="entry name" value="DAHP_synth_2"/>
</dbReference>
<comment type="pathway">
    <text evidence="4">Metabolic intermediate biosynthesis; chorismate biosynthesis; chorismate from D-erythrose 4-phosphate and phosphoenolpyruvate: step 1/7.</text>
</comment>
<dbReference type="GO" id="GO:0003849">
    <property type="term" value="F:3-deoxy-7-phosphoheptulonate synthase activity"/>
    <property type="evidence" value="ECO:0007669"/>
    <property type="project" value="UniProtKB-EC"/>
</dbReference>
<evidence type="ECO:0000256" key="4">
    <source>
        <dbReference type="RuleBase" id="RU363071"/>
    </source>
</evidence>
<dbReference type="GO" id="GO:0009073">
    <property type="term" value="P:aromatic amino acid family biosynthetic process"/>
    <property type="evidence" value="ECO:0007669"/>
    <property type="project" value="UniProtKB-KW"/>
</dbReference>
<sequence>MLIRVENNEELLNAWRKYPALQQPTYPDLDALASVAADLRTRPPLVFAGEVDRLTKDLAAASRGEAFVLTGGDCAETFAQSNADRIRAKVQTILQMAIVMSYGASTPIVKIGRIAGQYAKPRSADLETRGDEVLPSYRGDGVNSFEFTLEGRTPDPQRLLELYQRSASSLNLIRAFTRGGYADLRQVHHWNQGFTDNPAYKQYEAMAVELDRALRFMEAVGVDGENMRFVDFYSAHESLLLEYETAMTRTDSGSGKLYNTSAHYLWIGERTRDPQGAHVQQAASVQNPIGVKIGPTTTVDQIKELASILNPEAIPGRLSLITRMGASKLADKLPALVAAVQSEGIPVLWITDPMHGNTITSSSGYKTRNFGDIMQEVHDFFGVLQAEGAIPGGVHVELTGDDVTEVVGGAEELSEEALANRYETLVDPRLNHQQSLELAFATAQILRESVKR</sequence>
<dbReference type="Gene3D" id="3.20.20.70">
    <property type="entry name" value="Aldolase class I"/>
    <property type="match status" value="1"/>
</dbReference>
<dbReference type="AlphaFoldDB" id="A0A1D9MKE2"/>
<dbReference type="KEGG" id="avu:BK816_04775"/>
<feature type="binding site" evidence="3">
    <location>
        <position position="113"/>
    </location>
    <ligand>
        <name>phosphoenolpyruvate</name>
        <dbReference type="ChEBI" id="CHEBI:58702"/>
    </ligand>
</feature>
<dbReference type="Pfam" id="PF01474">
    <property type="entry name" value="DAHP_synth_2"/>
    <property type="match status" value="1"/>
</dbReference>
<comment type="cofactor">
    <cofactor evidence="3">
        <name>Mn(2+)</name>
        <dbReference type="ChEBI" id="CHEBI:29035"/>
    </cofactor>
    <cofactor evidence="3">
        <name>Co(2+)</name>
        <dbReference type="ChEBI" id="CHEBI:48828"/>
    </cofactor>
    <cofactor evidence="3">
        <name>Cd(2+)</name>
        <dbReference type="ChEBI" id="CHEBI:48775"/>
    </cofactor>
    <text evidence="3">Binds 1 divalent cation per subunit. The enzyme is active with manganese, cobalt or cadmium ions.</text>
</comment>
<feature type="binding site" evidence="3">
    <location>
        <position position="355"/>
    </location>
    <ligand>
        <name>Mn(2+)</name>
        <dbReference type="ChEBI" id="CHEBI:29035"/>
    </ligand>
</feature>
<protein>
    <recommendedName>
        <fullName evidence="4">Phospho-2-dehydro-3-deoxyheptonate aldolase</fullName>
        <ecNumber evidence="4">2.5.1.54</ecNumber>
    </recommendedName>
</protein>
<dbReference type="UniPathway" id="UPA00053">
    <property type="reaction ID" value="UER00084"/>
</dbReference>
<gene>
    <name evidence="5" type="ORF">BK816_04775</name>
</gene>
<keyword evidence="4" id="KW-0057">Aromatic amino acid biosynthesis</keyword>
<feature type="binding site" evidence="3">
    <location>
        <position position="427"/>
    </location>
    <ligand>
        <name>Mn(2+)</name>
        <dbReference type="ChEBI" id="CHEBI:29035"/>
    </ligand>
</feature>
<dbReference type="SUPFAM" id="SSF51569">
    <property type="entry name" value="Aldolase"/>
    <property type="match status" value="1"/>
</dbReference>
<dbReference type="NCBIfam" id="TIGR01358">
    <property type="entry name" value="DAHP_synth_II"/>
    <property type="match status" value="1"/>
</dbReference>
<dbReference type="STRING" id="1912795.BK816_04775"/>